<accession>A0A6H1UIC4</accession>
<dbReference type="EMBL" id="CP051180">
    <property type="protein sequence ID" value="QIZ78379.1"/>
    <property type="molecule type" value="Genomic_DNA"/>
</dbReference>
<organism evidence="1 2">
    <name type="scientific">Ferrimonas lipolytica</name>
    <dbReference type="NCBI Taxonomy" id="2724191"/>
    <lineage>
        <taxon>Bacteria</taxon>
        <taxon>Pseudomonadati</taxon>
        <taxon>Pseudomonadota</taxon>
        <taxon>Gammaproteobacteria</taxon>
        <taxon>Alteromonadales</taxon>
        <taxon>Ferrimonadaceae</taxon>
        <taxon>Ferrimonas</taxon>
    </lineage>
</organism>
<dbReference type="Gene3D" id="3.10.28.20">
    <property type="entry name" value="Acetamidase/Formamidase-like domains"/>
    <property type="match status" value="1"/>
</dbReference>
<protein>
    <submittedName>
        <fullName evidence="1">Uncharacterized protein</fullName>
    </submittedName>
</protein>
<reference evidence="1 2" key="1">
    <citation type="submission" date="2020-04" db="EMBL/GenBank/DDBJ databases">
        <title>Ferrimonas sp. S7 isolated from sea water.</title>
        <authorList>
            <person name="Bae S.S."/>
            <person name="Baek K."/>
        </authorList>
    </citation>
    <scope>NUCLEOTIDE SEQUENCE [LARGE SCALE GENOMIC DNA]</scope>
    <source>
        <strain evidence="1 2">S7</strain>
    </source>
</reference>
<name>A0A6H1UIC4_9GAMM</name>
<evidence type="ECO:0000313" key="2">
    <source>
        <dbReference type="Proteomes" id="UP000501602"/>
    </source>
</evidence>
<sequence>MGIDQQKAQQRALANIGNQIVSTVSSKVIQVDRKLNGDTHSSFQQSILLKSEDLTFVEPKVVEQQRIDGQMYLLLAVDKYSFYQQYQDRINYGIAQLDSGLKDLVTLDGIAALLKLAELEHQATAVSHNQRILASQARIDDGERLQLLRKQLASQQNNYSVALIATGVPAPLVSSLNLALAQSGLSQRAHAPHQYLLLLESKSRFGKRQQQTVAQLQLDLRLKDKDALHLPGIHVPLKYNGIGGDRNAALEDAYANAEINLTTELVNQLQQL</sequence>
<dbReference type="AlphaFoldDB" id="A0A6H1UIC4"/>
<proteinExistence type="predicted"/>
<evidence type="ECO:0000313" key="1">
    <source>
        <dbReference type="EMBL" id="QIZ78379.1"/>
    </source>
</evidence>
<dbReference type="RefSeq" id="WP_168662289.1">
    <property type="nucleotide sequence ID" value="NZ_CP051180.1"/>
</dbReference>
<dbReference type="Proteomes" id="UP000501602">
    <property type="component" value="Chromosome"/>
</dbReference>
<gene>
    <name evidence="1" type="ORF">HER31_16605</name>
</gene>
<keyword evidence="2" id="KW-1185">Reference proteome</keyword>
<dbReference type="KEGG" id="fes:HER31_16605"/>